<comment type="caution">
    <text evidence="1">The sequence shown here is derived from an EMBL/GenBank/DDBJ whole genome shotgun (WGS) entry which is preliminary data.</text>
</comment>
<evidence type="ECO:0000313" key="1">
    <source>
        <dbReference type="EMBL" id="KKS69844.1"/>
    </source>
</evidence>
<sequence length="204" mass="22480">MTLTSRSGKILPMERKGAKEVARVAWGLVSSRRGRTALAFLPLAVFMPLITACNNRVAGTIPTVMPTPETVVPRLSVGSWCEDDGKGGSQPVVEVRHNLKDLRRAPGEAAILLVFKKTGESRVLGILNEFGNEDISWQYRKTFTPRGKYSNTSLDYRVNEGEILTFGAYWARIISYQNMRVPEFRGKITAVSETVATCSNTGSP</sequence>
<dbReference type="EMBL" id="LCEJ01000044">
    <property type="protein sequence ID" value="KKS69844.1"/>
    <property type="molecule type" value="Genomic_DNA"/>
</dbReference>
<protein>
    <submittedName>
        <fullName evidence="1">Uncharacterized protein</fullName>
    </submittedName>
</protein>
<proteinExistence type="predicted"/>
<dbReference type="Proteomes" id="UP000034785">
    <property type="component" value="Unassembled WGS sequence"/>
</dbReference>
<reference evidence="1 2" key="1">
    <citation type="journal article" date="2015" name="Nature">
        <title>rRNA introns, odd ribosomes, and small enigmatic genomes across a large radiation of phyla.</title>
        <authorList>
            <person name="Brown C.T."/>
            <person name="Hug L.A."/>
            <person name="Thomas B.C."/>
            <person name="Sharon I."/>
            <person name="Castelle C.J."/>
            <person name="Singh A."/>
            <person name="Wilkins M.J."/>
            <person name="Williams K.H."/>
            <person name="Banfield J.F."/>
        </authorList>
    </citation>
    <scope>NUCLEOTIDE SEQUENCE [LARGE SCALE GENOMIC DNA]</scope>
</reference>
<evidence type="ECO:0000313" key="2">
    <source>
        <dbReference type="Proteomes" id="UP000034785"/>
    </source>
</evidence>
<dbReference type="AlphaFoldDB" id="A0A0G1B9G5"/>
<gene>
    <name evidence="1" type="ORF">UV41_C0044G0004</name>
</gene>
<accession>A0A0G1B9G5</accession>
<organism evidence="1 2">
    <name type="scientific">Candidatus Daviesbacteria bacterium GW2011_GWA2_42_7</name>
    <dbReference type="NCBI Taxonomy" id="1618425"/>
    <lineage>
        <taxon>Bacteria</taxon>
        <taxon>Candidatus Daviesiibacteriota</taxon>
    </lineage>
</organism>
<name>A0A0G1B9G5_9BACT</name>